<sequence length="349" mass="38189">MTAPIHTYGAKCLLADDDPDLSAWHSSPSPPKVRTQFFYTSSLPIDDPLSPLPPPSGGQSAGNERAPPQPFSARDNMALENAWKQLQITWENSTGQQKPQEGTSIPARNTQISVSKRIPNLERKRQTGSRENISSVDSHESSPHVSTPILDDQLSNVSKTRPNREVGSVDVRSKGSWEGMRVRSMQENDARDINQKYTSSYRKRAGSSIGFDPKTVGRKTSSSSPYDDTASLEEMESGSLHGNPSRDVSISGSPFIRAPLSQPQTPLGRSVETSSLRDVDEEPHAEPQSRGSAHIVPKPSGLRTSVRWEGSPEEPSLDTDGESEEQRSQLLVPVGVSRLHLVELPNLKV</sequence>
<dbReference type="Proteomes" id="UP000266188">
    <property type="component" value="Unassembled WGS sequence"/>
</dbReference>
<dbReference type="AlphaFoldDB" id="A0A3A2ZY85"/>
<feature type="compositionally biased region" description="Polar residues" evidence="1">
    <location>
        <begin position="261"/>
        <end position="274"/>
    </location>
</feature>
<evidence type="ECO:0000256" key="1">
    <source>
        <dbReference type="SAM" id="MobiDB-lite"/>
    </source>
</evidence>
<organism evidence="2 3">
    <name type="scientific">Aspergillus sclerotialis</name>
    <dbReference type="NCBI Taxonomy" id="2070753"/>
    <lineage>
        <taxon>Eukaryota</taxon>
        <taxon>Fungi</taxon>
        <taxon>Dikarya</taxon>
        <taxon>Ascomycota</taxon>
        <taxon>Pezizomycotina</taxon>
        <taxon>Eurotiomycetes</taxon>
        <taxon>Eurotiomycetidae</taxon>
        <taxon>Eurotiales</taxon>
        <taxon>Aspergillaceae</taxon>
        <taxon>Aspergillus</taxon>
        <taxon>Aspergillus subgen. Polypaecilum</taxon>
    </lineage>
</organism>
<feature type="region of interest" description="Disordered" evidence="1">
    <location>
        <begin position="17"/>
        <end position="329"/>
    </location>
</feature>
<name>A0A3A2ZY85_9EURO</name>
<feature type="compositionally biased region" description="Basic and acidic residues" evidence="1">
    <location>
        <begin position="171"/>
        <end position="194"/>
    </location>
</feature>
<proteinExistence type="predicted"/>
<feature type="compositionally biased region" description="Polar residues" evidence="1">
    <location>
        <begin position="240"/>
        <end position="252"/>
    </location>
</feature>
<accession>A0A3A2ZY85</accession>
<comment type="caution">
    <text evidence="2">The sequence shown here is derived from an EMBL/GenBank/DDBJ whole genome shotgun (WGS) entry which is preliminary data.</text>
</comment>
<feature type="compositionally biased region" description="Polar residues" evidence="1">
    <location>
        <begin position="84"/>
        <end position="114"/>
    </location>
</feature>
<evidence type="ECO:0000313" key="2">
    <source>
        <dbReference type="EMBL" id="RJE22021.1"/>
    </source>
</evidence>
<keyword evidence="3" id="KW-1185">Reference proteome</keyword>
<dbReference type="EMBL" id="MVGC01000191">
    <property type="protein sequence ID" value="RJE22021.1"/>
    <property type="molecule type" value="Genomic_DNA"/>
</dbReference>
<feature type="compositionally biased region" description="Basic and acidic residues" evidence="1">
    <location>
        <begin position="275"/>
        <end position="287"/>
    </location>
</feature>
<evidence type="ECO:0000313" key="3">
    <source>
        <dbReference type="Proteomes" id="UP000266188"/>
    </source>
</evidence>
<reference evidence="3" key="1">
    <citation type="submission" date="2017-02" db="EMBL/GenBank/DDBJ databases">
        <authorList>
            <person name="Tafer H."/>
            <person name="Lopandic K."/>
        </authorList>
    </citation>
    <scope>NUCLEOTIDE SEQUENCE [LARGE SCALE GENOMIC DNA]</scope>
    <source>
        <strain evidence="3">CBS 366.77</strain>
    </source>
</reference>
<feature type="compositionally biased region" description="Acidic residues" evidence="1">
    <location>
        <begin position="311"/>
        <end position="323"/>
    </location>
</feature>
<gene>
    <name evidence="2" type="ORF">PHISCL_05646</name>
</gene>
<protein>
    <submittedName>
        <fullName evidence="2">DDHD domain-containing protein</fullName>
    </submittedName>
</protein>
<dbReference type="STRING" id="2070753.A0A3A2ZY85"/>